<dbReference type="InterPro" id="IPR014729">
    <property type="entry name" value="Rossmann-like_a/b/a_fold"/>
</dbReference>
<comment type="catalytic activity">
    <reaction evidence="8 9">
        <text>(R)-4'-phosphopantetheine + ATP + H(+) = 3'-dephospho-CoA + diphosphate</text>
        <dbReference type="Rhea" id="RHEA:19801"/>
        <dbReference type="ChEBI" id="CHEBI:15378"/>
        <dbReference type="ChEBI" id="CHEBI:30616"/>
        <dbReference type="ChEBI" id="CHEBI:33019"/>
        <dbReference type="ChEBI" id="CHEBI:57328"/>
        <dbReference type="ChEBI" id="CHEBI:61723"/>
        <dbReference type="EC" id="2.7.7.3"/>
    </reaction>
</comment>
<evidence type="ECO:0000313" key="11">
    <source>
        <dbReference type="EMBL" id="CRK85990.1"/>
    </source>
</evidence>
<dbReference type="AlphaFoldDB" id="A0A0M6W897"/>
<keyword evidence="4 9" id="KW-0547">Nucleotide-binding</keyword>
<evidence type="ECO:0000259" key="10">
    <source>
        <dbReference type="Pfam" id="PF01467"/>
    </source>
</evidence>
<keyword evidence="2 9" id="KW-0808">Transferase</keyword>
<organism evidence="11 12">
    <name type="scientific">Candidatus Providencia siddallii</name>
    <dbReference type="NCBI Taxonomy" id="1715285"/>
    <lineage>
        <taxon>Bacteria</taxon>
        <taxon>Pseudomonadati</taxon>
        <taxon>Pseudomonadota</taxon>
        <taxon>Gammaproteobacteria</taxon>
        <taxon>Enterobacterales</taxon>
        <taxon>Morganellaceae</taxon>
        <taxon>Providencia</taxon>
    </lineage>
</organism>
<dbReference type="NCBIfam" id="TIGR00125">
    <property type="entry name" value="cyt_tran_rel"/>
    <property type="match status" value="1"/>
</dbReference>
<feature type="binding site" evidence="9">
    <location>
        <position position="9"/>
    </location>
    <ligand>
        <name>substrate</name>
    </ligand>
</feature>
<dbReference type="PANTHER" id="PTHR21342:SF1">
    <property type="entry name" value="PHOSPHOPANTETHEINE ADENYLYLTRANSFERASE"/>
    <property type="match status" value="1"/>
</dbReference>
<evidence type="ECO:0000256" key="3">
    <source>
        <dbReference type="ARBA" id="ARBA00022695"/>
    </source>
</evidence>
<evidence type="ECO:0000256" key="7">
    <source>
        <dbReference type="ARBA" id="ARBA00022993"/>
    </source>
</evidence>
<gene>
    <name evidence="9 11" type="primary">coaD</name>
    <name evidence="11" type="ORF">SOFFGTOCOR_0591</name>
</gene>
<proteinExistence type="inferred from homology"/>
<feature type="binding site" evidence="9">
    <location>
        <position position="98"/>
    </location>
    <ligand>
        <name>ATP</name>
        <dbReference type="ChEBI" id="CHEBI:30616"/>
    </ligand>
</feature>
<protein>
    <recommendedName>
        <fullName evidence="9">Phosphopantetheine adenylyltransferase</fullName>
        <ecNumber evidence="9">2.7.7.3</ecNumber>
    </recommendedName>
    <alternativeName>
        <fullName evidence="9">Dephospho-CoA pyrophosphorylase</fullName>
    </alternativeName>
    <alternativeName>
        <fullName evidence="9">Pantetheine-phosphate adenylyltransferase</fullName>
        <shortName evidence="9">PPAT</shortName>
    </alternativeName>
</protein>
<keyword evidence="3 9" id="KW-0548">Nucleotidyltransferase</keyword>
<reference evidence="12" key="1">
    <citation type="submission" date="2015-05" db="EMBL/GenBank/DDBJ databases">
        <authorList>
            <person name="Manzano-Marin A."/>
        </authorList>
    </citation>
    <scope>NUCLEOTIDE SEQUENCE [LARGE SCALE GENOMIC DNA]</scope>
    <source>
        <strain evidence="12">officinalis</strain>
    </source>
</reference>
<evidence type="ECO:0000256" key="4">
    <source>
        <dbReference type="ARBA" id="ARBA00022741"/>
    </source>
</evidence>
<feature type="binding site" evidence="9">
    <location>
        <begin position="88"/>
        <end position="90"/>
    </location>
    <ligand>
        <name>ATP</name>
        <dbReference type="ChEBI" id="CHEBI:30616"/>
    </ligand>
</feature>
<sequence length="160" mass="18205">MNKSIYPGTFDPIHYGHLDILSRASAIFTQVIMAVSNNRYKKTMFTIDERIELAKKTTIHLKNIKVISFSNLTATLAKQQKTNILIRGVRSIIDFEYEKQIANINHSISPKLETLFLISQQNLSFISSSLIKNIALYNGDISTFLPKVVHKAILKKIKNI</sequence>
<comment type="pathway">
    <text evidence="9">Cofactor biosynthesis; coenzyme A biosynthesis; CoA from (R)-pantothenate: step 4/5.</text>
</comment>
<feature type="binding site" evidence="9">
    <location>
        <begin position="9"/>
        <end position="10"/>
    </location>
    <ligand>
        <name>ATP</name>
        <dbReference type="ChEBI" id="CHEBI:30616"/>
    </ligand>
</feature>
<feature type="domain" description="Cytidyltransferase-like" evidence="10">
    <location>
        <begin position="5"/>
        <end position="133"/>
    </location>
</feature>
<dbReference type="UniPathway" id="UPA00241">
    <property type="reaction ID" value="UER00355"/>
</dbReference>
<feature type="binding site" evidence="9">
    <location>
        <position position="17"/>
    </location>
    <ligand>
        <name>ATP</name>
        <dbReference type="ChEBI" id="CHEBI:30616"/>
    </ligand>
</feature>
<comment type="similarity">
    <text evidence="9">Belongs to the bacterial CoaD family.</text>
</comment>
<dbReference type="InterPro" id="IPR004821">
    <property type="entry name" value="Cyt_trans-like"/>
</dbReference>
<accession>A0A0M6W897</accession>
<comment type="subunit">
    <text evidence="9">Homohexamer.</text>
</comment>
<dbReference type="SUPFAM" id="SSF52374">
    <property type="entry name" value="Nucleotidylyl transferase"/>
    <property type="match status" value="1"/>
</dbReference>
<dbReference type="GO" id="GO:0005737">
    <property type="term" value="C:cytoplasm"/>
    <property type="evidence" value="ECO:0007669"/>
    <property type="project" value="UniProtKB-SubCell"/>
</dbReference>
<feature type="binding site" evidence="9">
    <location>
        <position position="41"/>
    </location>
    <ligand>
        <name>substrate</name>
    </ligand>
</feature>
<feature type="site" description="Transition state stabilizer" evidence="9">
    <location>
        <position position="17"/>
    </location>
</feature>
<feature type="binding site" evidence="9">
    <location>
        <position position="87"/>
    </location>
    <ligand>
        <name>substrate</name>
    </ligand>
</feature>
<comment type="cofactor">
    <cofactor evidence="9">
        <name>Mg(2+)</name>
        <dbReference type="ChEBI" id="CHEBI:18420"/>
    </cofactor>
</comment>
<dbReference type="EMBL" id="CVRF01000003">
    <property type="protein sequence ID" value="CRK85990.1"/>
    <property type="molecule type" value="Genomic_DNA"/>
</dbReference>
<keyword evidence="7 9" id="KW-0173">Coenzyme A biosynthesis</keyword>
<keyword evidence="5 9" id="KW-0067">ATP-binding</keyword>
<dbReference type="EC" id="2.7.7.3" evidence="9"/>
<dbReference type="GO" id="GO:0005524">
    <property type="term" value="F:ATP binding"/>
    <property type="evidence" value="ECO:0007669"/>
    <property type="project" value="UniProtKB-KW"/>
</dbReference>
<dbReference type="Gene3D" id="3.40.50.620">
    <property type="entry name" value="HUPs"/>
    <property type="match status" value="1"/>
</dbReference>
<keyword evidence="12" id="KW-1185">Reference proteome</keyword>
<dbReference type="STRING" id="1715285.SOFFGTOCOR_0591"/>
<evidence type="ECO:0000256" key="2">
    <source>
        <dbReference type="ARBA" id="ARBA00022679"/>
    </source>
</evidence>
<evidence type="ECO:0000256" key="8">
    <source>
        <dbReference type="ARBA" id="ARBA00029346"/>
    </source>
</evidence>
<dbReference type="InterPro" id="IPR001980">
    <property type="entry name" value="PPAT"/>
</dbReference>
<keyword evidence="6 9" id="KW-0460">Magnesium</keyword>
<dbReference type="NCBIfam" id="TIGR01510">
    <property type="entry name" value="coaD_prev_kdtB"/>
    <property type="match status" value="1"/>
</dbReference>
<feature type="binding site" evidence="9">
    <location>
        <position position="73"/>
    </location>
    <ligand>
        <name>substrate</name>
    </ligand>
</feature>
<dbReference type="Proteomes" id="UP000242301">
    <property type="component" value="Unassembled WGS sequence"/>
</dbReference>
<dbReference type="GO" id="GO:0004595">
    <property type="term" value="F:pantetheine-phosphate adenylyltransferase activity"/>
    <property type="evidence" value="ECO:0007669"/>
    <property type="project" value="UniProtKB-UniRule"/>
</dbReference>
<dbReference type="PANTHER" id="PTHR21342">
    <property type="entry name" value="PHOSPHOPANTETHEINE ADENYLYLTRANSFERASE"/>
    <property type="match status" value="1"/>
</dbReference>
<evidence type="ECO:0000256" key="5">
    <source>
        <dbReference type="ARBA" id="ARBA00022840"/>
    </source>
</evidence>
<comment type="subcellular location">
    <subcellularLocation>
        <location evidence="9">Cytoplasm</location>
    </subcellularLocation>
</comment>
<evidence type="ECO:0000313" key="12">
    <source>
        <dbReference type="Proteomes" id="UP000242301"/>
    </source>
</evidence>
<feature type="binding site" evidence="9">
    <location>
        <begin position="123"/>
        <end position="129"/>
    </location>
    <ligand>
        <name>ATP</name>
        <dbReference type="ChEBI" id="CHEBI:30616"/>
    </ligand>
</feature>
<name>A0A0M6W897_9GAMM</name>
<dbReference type="PRINTS" id="PR01020">
    <property type="entry name" value="LPSBIOSNTHSS"/>
</dbReference>
<evidence type="ECO:0000256" key="9">
    <source>
        <dbReference type="HAMAP-Rule" id="MF_00151"/>
    </source>
</evidence>
<dbReference type="HAMAP" id="MF_00151">
    <property type="entry name" value="PPAT_bact"/>
    <property type="match status" value="1"/>
</dbReference>
<keyword evidence="1 9" id="KW-0963">Cytoplasm</keyword>
<dbReference type="Pfam" id="PF01467">
    <property type="entry name" value="CTP_transf_like"/>
    <property type="match status" value="1"/>
</dbReference>
<evidence type="ECO:0000256" key="1">
    <source>
        <dbReference type="ARBA" id="ARBA00022490"/>
    </source>
</evidence>
<dbReference type="CDD" id="cd02163">
    <property type="entry name" value="PPAT"/>
    <property type="match status" value="1"/>
</dbReference>
<evidence type="ECO:0000256" key="6">
    <source>
        <dbReference type="ARBA" id="ARBA00022842"/>
    </source>
</evidence>
<dbReference type="GO" id="GO:0015937">
    <property type="term" value="P:coenzyme A biosynthetic process"/>
    <property type="evidence" value="ECO:0007669"/>
    <property type="project" value="UniProtKB-UniRule"/>
</dbReference>
<comment type="function">
    <text evidence="9">Reversibly transfers an adenylyl group from ATP to 4'-phosphopantetheine, yielding dephospho-CoA (dPCoA) and pyrophosphate.</text>
</comment>